<feature type="transmembrane region" description="Helical" evidence="1">
    <location>
        <begin position="240"/>
        <end position="258"/>
    </location>
</feature>
<keyword evidence="1" id="KW-0812">Transmembrane</keyword>
<feature type="transmembrane region" description="Helical" evidence="1">
    <location>
        <begin position="24"/>
        <end position="44"/>
    </location>
</feature>
<accession>A0A444JD37</accession>
<name>A0A444JD37_9BACT</name>
<feature type="transmembrane region" description="Helical" evidence="1">
    <location>
        <begin position="340"/>
        <end position="360"/>
    </location>
</feature>
<reference evidence="2 3" key="1">
    <citation type="submission" date="2017-01" db="EMBL/GenBank/DDBJ databases">
        <title>The cable genome- insights into the physiology and evolution of filamentous bacteria capable of sulfide oxidation via long distance electron transfer.</title>
        <authorList>
            <person name="Schreiber L."/>
            <person name="Bjerg J.T."/>
            <person name="Boggild A."/>
            <person name="Van De Vossenberg J."/>
            <person name="Meysman F."/>
            <person name="Nielsen L.P."/>
            <person name="Schramm A."/>
            <person name="Kjeldsen K.U."/>
        </authorList>
    </citation>
    <scope>NUCLEOTIDE SEQUENCE [LARGE SCALE GENOMIC DNA]</scope>
    <source>
        <strain evidence="2">A5</strain>
    </source>
</reference>
<feature type="transmembrane region" description="Helical" evidence="1">
    <location>
        <begin position="367"/>
        <end position="387"/>
    </location>
</feature>
<keyword evidence="3" id="KW-1185">Reference proteome</keyword>
<organism evidence="2 3">
    <name type="scientific">Candidatus Electrothrix marina</name>
    <dbReference type="NCBI Taxonomy" id="1859130"/>
    <lineage>
        <taxon>Bacteria</taxon>
        <taxon>Pseudomonadati</taxon>
        <taxon>Thermodesulfobacteriota</taxon>
        <taxon>Desulfobulbia</taxon>
        <taxon>Desulfobulbales</taxon>
        <taxon>Desulfobulbaceae</taxon>
        <taxon>Candidatus Electrothrix</taxon>
    </lineage>
</organism>
<dbReference type="AlphaFoldDB" id="A0A444JD37"/>
<gene>
    <name evidence="2" type="ORF">VU01_12283</name>
</gene>
<feature type="non-terminal residue" evidence="2">
    <location>
        <position position="1"/>
    </location>
</feature>
<keyword evidence="1" id="KW-1133">Transmembrane helix</keyword>
<feature type="transmembrane region" description="Helical" evidence="1">
    <location>
        <begin position="211"/>
        <end position="228"/>
    </location>
</feature>
<proteinExistence type="predicted"/>
<feature type="transmembrane region" description="Helical" evidence="1">
    <location>
        <begin position="393"/>
        <end position="412"/>
    </location>
</feature>
<dbReference type="EMBL" id="MTKS01000228">
    <property type="protein sequence ID" value="RWX51020.1"/>
    <property type="molecule type" value="Genomic_DNA"/>
</dbReference>
<keyword evidence="1" id="KW-0472">Membrane</keyword>
<feature type="transmembrane region" description="Helical" evidence="1">
    <location>
        <begin position="149"/>
        <end position="169"/>
    </location>
</feature>
<evidence type="ECO:0000256" key="1">
    <source>
        <dbReference type="SAM" id="Phobius"/>
    </source>
</evidence>
<evidence type="ECO:0000313" key="3">
    <source>
        <dbReference type="Proteomes" id="UP000288892"/>
    </source>
</evidence>
<protein>
    <submittedName>
        <fullName evidence="2">Uncharacterized protein</fullName>
    </submittedName>
</protein>
<feature type="transmembrane region" description="Helical" evidence="1">
    <location>
        <begin position="424"/>
        <end position="445"/>
    </location>
</feature>
<feature type="transmembrane region" description="Helical" evidence="1">
    <location>
        <begin position="117"/>
        <end position="143"/>
    </location>
</feature>
<evidence type="ECO:0000313" key="2">
    <source>
        <dbReference type="EMBL" id="RWX51020.1"/>
    </source>
</evidence>
<sequence>FLILVLSASLLLQAFTPYVKNFNYVSILAFAIILPVLSMALTTLNDHHPDESVHARAAAYYENHWLMPAVDSPEIADTFSRYGFSRLNTTEICYFLTGKFTRLLDNFHLPAYQCYRLFNVLLLAVLVLLTFRSLTARLLFIPLLMTPQAWYLFSYYNSDAFALFIAFLAAYQVTGDESLFNRFLAGRENIWKAVLLLGPLAAALLLTKKNFYFFVVFVILYIGSKFVFKQYQSSLSVVKKIIIIICAGATLLGVRYGADISVNGLNKGEKIQQLREQRADYMYKPSTELHKKHPYLHLRARGIGFKKYLEKYRWAGKTVRSFYGVYGYMTVSGTTAYYDLMRITGFLFLGFIALTILVRGGWWENTMLVNAAGCGIALIGIACYRSWVNDLQAQGRYILVVLPILGILIAHTRHLLQPLIMRSFVVFMFVLSLHNYIFVGLFNLAKYGWG</sequence>
<comment type="caution">
    <text evidence="2">The sequence shown here is derived from an EMBL/GenBank/DDBJ whole genome shotgun (WGS) entry which is preliminary data.</text>
</comment>
<dbReference type="Proteomes" id="UP000288892">
    <property type="component" value="Unassembled WGS sequence"/>
</dbReference>